<feature type="non-terminal residue" evidence="3">
    <location>
        <position position="338"/>
    </location>
</feature>
<feature type="compositionally biased region" description="Basic and acidic residues" evidence="1">
    <location>
        <begin position="254"/>
        <end position="265"/>
    </location>
</feature>
<reference evidence="3" key="1">
    <citation type="submission" date="2013-08" db="EMBL/GenBank/DDBJ databases">
        <authorList>
            <person name="Mendez C."/>
            <person name="Richter M."/>
            <person name="Ferrer M."/>
            <person name="Sanchez J."/>
        </authorList>
    </citation>
    <scope>NUCLEOTIDE SEQUENCE</scope>
</reference>
<dbReference type="GO" id="GO:0005829">
    <property type="term" value="C:cytosol"/>
    <property type="evidence" value="ECO:0007669"/>
    <property type="project" value="TreeGrafter"/>
</dbReference>
<dbReference type="PANTHER" id="PTHR47396:SF1">
    <property type="entry name" value="ATP-DEPENDENT HELICASE IRC3-RELATED"/>
    <property type="match status" value="1"/>
</dbReference>
<dbReference type="InterPro" id="IPR013670">
    <property type="entry name" value="EcoEI_R_C_dom"/>
</dbReference>
<sequence>MLQAVALGNVEPEVISSVAARLARLDRDINDADKAKVVAASGGYGLKDLSRRLVDALHGDFSAPASDSPPSPAGEGSELRAALIEAAKPLSDPALRELLLRLRQQADMVIDTVTPDHLIEAGFSAAATDRARSMVETFESFIAKHRDEITALQILYNRPTRAPLTFEAIRQLADSLQAPPYLLDESALWQAYAALDQSKVKGASRQRILTDLVSLVRYAMHQDNELVPYPERVAANFKAWLGQQQHSPPLPAGDDQRKSPREGRGEGTNPAAHSRFSAEQQWWLERIAEHIAASLDIRLDDFDAAPFNQRGGLARVHQLFGAELPKVIEELNRELVRE</sequence>
<dbReference type="AlphaFoldDB" id="T1C5Q5"/>
<dbReference type="Pfam" id="PF08463">
    <property type="entry name" value="EcoEI_R_C"/>
    <property type="match status" value="1"/>
</dbReference>
<organism evidence="3">
    <name type="scientific">mine drainage metagenome</name>
    <dbReference type="NCBI Taxonomy" id="410659"/>
    <lineage>
        <taxon>unclassified sequences</taxon>
        <taxon>metagenomes</taxon>
        <taxon>ecological metagenomes</taxon>
    </lineage>
</organism>
<dbReference type="PANTHER" id="PTHR47396">
    <property type="entry name" value="TYPE I RESTRICTION ENZYME ECOKI R PROTEIN"/>
    <property type="match status" value="1"/>
</dbReference>
<dbReference type="InterPro" id="IPR050742">
    <property type="entry name" value="Helicase_Restrict-Modif_Enz"/>
</dbReference>
<reference evidence="3" key="2">
    <citation type="journal article" date="2014" name="ISME J.">
        <title>Microbial stratification in low pH oxic and suboxic macroscopic growths along an acid mine drainage.</title>
        <authorList>
            <person name="Mendez-Garcia C."/>
            <person name="Mesa V."/>
            <person name="Sprenger R.R."/>
            <person name="Richter M."/>
            <person name="Diez M.S."/>
            <person name="Solano J."/>
            <person name="Bargiela R."/>
            <person name="Golyshina O.V."/>
            <person name="Manteca A."/>
            <person name="Ramos J.L."/>
            <person name="Gallego J.R."/>
            <person name="Llorente I."/>
            <person name="Martins Dos Santos V.A."/>
            <person name="Jensen O.N."/>
            <person name="Pelaez A.I."/>
            <person name="Sanchez J."/>
            <person name="Ferrer M."/>
        </authorList>
    </citation>
    <scope>NUCLEOTIDE SEQUENCE</scope>
</reference>
<feature type="domain" description="EcoEI R protein C-terminal" evidence="2">
    <location>
        <begin position="133"/>
        <end position="335"/>
    </location>
</feature>
<dbReference type="EMBL" id="AUZX01007172">
    <property type="protein sequence ID" value="EQD60594.1"/>
    <property type="molecule type" value="Genomic_DNA"/>
</dbReference>
<dbReference type="GO" id="GO:0003677">
    <property type="term" value="F:DNA binding"/>
    <property type="evidence" value="ECO:0007669"/>
    <property type="project" value="InterPro"/>
</dbReference>
<feature type="region of interest" description="Disordered" evidence="1">
    <location>
        <begin position="244"/>
        <end position="275"/>
    </location>
</feature>
<evidence type="ECO:0000256" key="1">
    <source>
        <dbReference type="SAM" id="MobiDB-lite"/>
    </source>
</evidence>
<dbReference type="GO" id="GO:0006304">
    <property type="term" value="P:DNA modification"/>
    <property type="evidence" value="ECO:0007669"/>
    <property type="project" value="InterPro"/>
</dbReference>
<evidence type="ECO:0000259" key="2">
    <source>
        <dbReference type="Pfam" id="PF08463"/>
    </source>
</evidence>
<comment type="caution">
    <text evidence="3">The sequence shown here is derived from an EMBL/GenBank/DDBJ whole genome shotgun (WGS) entry which is preliminary data.</text>
</comment>
<gene>
    <name evidence="3" type="ORF">B1A_10075</name>
</gene>
<dbReference type="GO" id="GO:0003824">
    <property type="term" value="F:catalytic activity"/>
    <property type="evidence" value="ECO:0007669"/>
    <property type="project" value="InterPro"/>
</dbReference>
<name>T1C5Q5_9ZZZZ</name>
<protein>
    <submittedName>
        <fullName evidence="3">Type III restriction protein res subunit</fullName>
    </submittedName>
</protein>
<accession>T1C5Q5</accession>
<evidence type="ECO:0000313" key="3">
    <source>
        <dbReference type="EMBL" id="EQD60594.1"/>
    </source>
</evidence>
<proteinExistence type="predicted"/>